<gene>
    <name evidence="2" type="ORF">PsYK624_098700</name>
</gene>
<evidence type="ECO:0000256" key="1">
    <source>
        <dbReference type="SAM" id="MobiDB-lite"/>
    </source>
</evidence>
<evidence type="ECO:0008006" key="4">
    <source>
        <dbReference type="Google" id="ProtNLM"/>
    </source>
</evidence>
<reference evidence="2 3" key="1">
    <citation type="submission" date="2021-08" db="EMBL/GenBank/DDBJ databases">
        <title>Draft Genome Sequence of Phanerochaete sordida strain YK-624.</title>
        <authorList>
            <person name="Mori T."/>
            <person name="Dohra H."/>
            <person name="Suzuki T."/>
            <person name="Kawagishi H."/>
            <person name="Hirai H."/>
        </authorList>
    </citation>
    <scope>NUCLEOTIDE SEQUENCE [LARGE SCALE GENOMIC DNA]</scope>
    <source>
        <strain evidence="2 3">YK-624</strain>
    </source>
</reference>
<name>A0A9P3GHH4_9APHY</name>
<feature type="region of interest" description="Disordered" evidence="1">
    <location>
        <begin position="1"/>
        <end position="32"/>
    </location>
</feature>
<evidence type="ECO:0000313" key="3">
    <source>
        <dbReference type="Proteomes" id="UP000703269"/>
    </source>
</evidence>
<evidence type="ECO:0000313" key="2">
    <source>
        <dbReference type="EMBL" id="GJE93709.1"/>
    </source>
</evidence>
<protein>
    <recommendedName>
        <fullName evidence="4">Heterokaryon incompatibility domain-containing protein</fullName>
    </recommendedName>
</protein>
<dbReference type="EMBL" id="BPQB01000034">
    <property type="protein sequence ID" value="GJE93709.1"/>
    <property type="molecule type" value="Genomic_DNA"/>
</dbReference>
<dbReference type="Proteomes" id="UP000703269">
    <property type="component" value="Unassembled WGS sequence"/>
</dbReference>
<keyword evidence="3" id="KW-1185">Reference proteome</keyword>
<comment type="caution">
    <text evidence="2">The sequence shown here is derived from an EMBL/GenBank/DDBJ whole genome shotgun (WGS) entry which is preliminary data.</text>
</comment>
<organism evidence="2 3">
    <name type="scientific">Phanerochaete sordida</name>
    <dbReference type="NCBI Taxonomy" id="48140"/>
    <lineage>
        <taxon>Eukaryota</taxon>
        <taxon>Fungi</taxon>
        <taxon>Dikarya</taxon>
        <taxon>Basidiomycota</taxon>
        <taxon>Agaricomycotina</taxon>
        <taxon>Agaricomycetes</taxon>
        <taxon>Polyporales</taxon>
        <taxon>Phanerochaetaceae</taxon>
        <taxon>Phanerochaete</taxon>
    </lineage>
</organism>
<dbReference type="OrthoDB" id="3226657at2759"/>
<feature type="compositionally biased region" description="Polar residues" evidence="1">
    <location>
        <begin position="20"/>
        <end position="32"/>
    </location>
</feature>
<accession>A0A9P3GHH4</accession>
<proteinExistence type="predicted"/>
<sequence>MFAFKRPGVGLGTTAERKSNVSSFTRSDTSSTQLSDICEPDLERVAEELEKARVDEVATPSKFLEKRRTFRLAGSPGVELQCEDPPWESSTPVTVSMPQYIQQRVLVAEKSPTIQDLNRMNIWGMVKLAEAHVVPEETLFKSDGGGKHFTLRLSTPLSMIPLQRFHAGPGAIPDDLADTLLTGLSLDHILHTLNEVLGTSYTLEDRGVKACLTNITRMTRDFGELYGILRPWWHGDLSRALAQMAKREAELEKLRHESLRATYVQTSRVPLRRVWDLFSNRVIPFHVLPHPSPYPDPVAIPPNVWLVSHAFTRTEQTEVYTTINGHRFPVPIPRTTSLEAIRIELLNLGAEYVWVDILCVRQKGRVEDEEERQQELRIDLFSVGHTFRTYRRPCVVYFSGLGLPLDTSPAALASPRNWLNRVSTLQETTESWLPGGLTGAPPTSNSIAFFSRLKSAIKLVNRPRQVTALIEEVKSRWSAAAEDKIFALAYILRCPTIPMFVYQFYDIEVSWQIFLKHMPLAARTSTFLQYEADLPFEPWVSWKRYQNSRPLLPGAYTSYEESLQLLDPSQLESTLPGQYVQTGFAVGPCQIQLDLGDASSDGTQDIQLVFRGRSGPALHLRISGMHGVVHPGVPYILLGVGQKWKEHWVVIEPVGDAAVGGRVPAAQGIKWGVLLTGKEEGERLGRHRSGSPKTSVLYLDAREGQARTRYADQYMAAFEKVNRKNAKKRRFQLEGSPIGLTCEDAPWVTTKAYGSTTIVSPFAQQRIISSDDFTSQNRIMLWGQVKLAGGRESTDKFRRDLLRSSGPGRPFTLTAPASSDVPMQRMHTGNGVVGNDWAGLPCGNLGVDDLLHRLNDVLGTRYTTAAKPGLRECLLHFRKRSRDLGEMYGMLRPRWSLDFRNVLSSMVRLERDLADLRDRALQGSYINDHRLPPRRVWDLRSNRVLPFHCLPRACDDDLRHIPSNVWTVSHGWVEDSDLQYVWTPINAKEWPVPFPKRTTLDHVRIELLNMGAEYVWLDVLCLRQSLLDSAEKEAVRKEEWKSDVPTIGYIYHESPHRPCITYYNGLGLAFATSRAVLQSPRHWFNRAWTLQESASGWLPGGLTGQALPGSDGFFARVRDVIRSLANTDERVLLIEDMKDRYASTALDKIFCLGCPLQCQTLPIYELKYEYTPEDIEFAWIELIKHMHPRPRTLIFLLQPSDKPFSPWVSWEKFASIEPWNSHPSSDSGEDLLLVDRRSLGAYPKVEGEYYHVGYVLGPCCIRGLDALGNSDTVRKVAALHFASNQLDPVDISITSMLGIVLPDVQYVLVGVGSPWKEHWIVVEVVGERLIRGQRAIEAVKWGVLRLDQYSAKRIESLNLEEIDLGQSGVSVVYLSSEDALGRNMSSLQILQIYRQITVCPDLHSPSGIHPRQRLRSVPQAMISAPPRH</sequence>